<dbReference type="RefSeq" id="WP_155110541.1">
    <property type="nucleotide sequence ID" value="NZ_WMIB01000001.1"/>
</dbReference>
<accession>A0A7X2V3H0</accession>
<dbReference type="EMBL" id="WMIB01000001">
    <property type="protein sequence ID" value="MTH51991.1"/>
    <property type="molecule type" value="Genomic_DNA"/>
</dbReference>
<comment type="caution">
    <text evidence="1">The sequence shown here is derived from an EMBL/GenBank/DDBJ whole genome shotgun (WGS) entry which is preliminary data.</text>
</comment>
<proteinExistence type="predicted"/>
<gene>
    <name evidence="1" type="ORF">GKZ89_01125</name>
</gene>
<evidence type="ECO:0000313" key="1">
    <source>
        <dbReference type="EMBL" id="MTH51991.1"/>
    </source>
</evidence>
<reference evidence="1 2" key="1">
    <citation type="journal article" date="2017" name="Int. J. Syst. Evol. Microbiol.">
        <title>Bacillus mangrovi sp. nov., isolated from a sediment sample from a mangrove forest.</title>
        <authorList>
            <person name="Gupta V."/>
            <person name="Singh P.K."/>
            <person name="Korpole S."/>
            <person name="Tanuku N.R.S."/>
            <person name="Pinnaka A.K."/>
        </authorList>
    </citation>
    <scope>NUCLEOTIDE SEQUENCE [LARGE SCALE GENOMIC DNA]</scope>
    <source>
        <strain evidence="1 2">KCTC 33872</strain>
    </source>
</reference>
<dbReference type="OrthoDB" id="2352913at2"/>
<dbReference type="Gene3D" id="2.70.180.10">
    <property type="entry name" value="Hypothetical protein YojF"/>
    <property type="match status" value="1"/>
</dbReference>
<dbReference type="SUPFAM" id="SSF89442">
    <property type="entry name" value="Hypothetical protein YojF"/>
    <property type="match status" value="1"/>
</dbReference>
<dbReference type="Proteomes" id="UP000434639">
    <property type="component" value="Unassembled WGS sequence"/>
</dbReference>
<dbReference type="InterPro" id="IPR036492">
    <property type="entry name" value="YojF_sf"/>
</dbReference>
<organism evidence="1 2">
    <name type="scientific">Metabacillus mangrovi</name>
    <dbReference type="NCBI Taxonomy" id="1491830"/>
    <lineage>
        <taxon>Bacteria</taxon>
        <taxon>Bacillati</taxon>
        <taxon>Bacillota</taxon>
        <taxon>Bacilli</taxon>
        <taxon>Bacillales</taxon>
        <taxon>Bacillaceae</taxon>
        <taxon>Metabacillus</taxon>
    </lineage>
</organism>
<dbReference type="InterPro" id="IPR014934">
    <property type="entry name" value="DUF1806"/>
</dbReference>
<evidence type="ECO:0000313" key="2">
    <source>
        <dbReference type="Proteomes" id="UP000434639"/>
    </source>
</evidence>
<dbReference type="AlphaFoldDB" id="A0A7X2V3H0"/>
<name>A0A7X2V3H0_9BACI</name>
<keyword evidence="2" id="KW-1185">Reference proteome</keyword>
<dbReference type="Pfam" id="PF08830">
    <property type="entry name" value="DUF1806"/>
    <property type="match status" value="1"/>
</dbReference>
<sequence>MKPIVPADIQSYLDEHANEEVYIHLETTTGAYNAHHHDSMTVVAFIRNAKFRYSLGKITGFGPYRVGLKMEEGWTYAEGLTDFTIDEHNRLIMAGHLPDGKLAIALQISTEPFPS</sequence>
<protein>
    <submittedName>
        <fullName evidence="1">DUF1806 family protein</fullName>
    </submittedName>
</protein>